<sequence length="452" mass="50958">MIGFLKPRLISASFLCVGIAAVPVSSYAQDDRQRLIELVDQQNYQAAYRLADSLFDLLAGEPDFDYLYGLSAYHAGFYQEAIFAFERTLLVRPQDAPARYALALVYYKVNNLVAAEQEFTILKKQSDNALIKQNSQNYLAQIKHSQSKNKSSTLAKVSVGVGYDSNVGAGLSEIIFPLPLQKLGLVDFTLPKQSAYQQLLAAKILYRKPVIKSGAVLASGSVNKTLYSGLDHLETTQLDLSVGYAHSWQTLSARANLFYQKFWLGGSGYQDLTALLAKLSWQLDSKQKLALSTNFSATSNDDNSDLNLNTRSLKLSYSYRFDEHNLTAYAAHAIEEVDNFNSASKQFERDLNTFGLTLTSMIENWGQLRVQVQHQAADHPYLNETLLGQIPVLSRYPNKRSDHLNSIKFELDYPLADKWLWQNSIKIMNRSSNHAIYDFDRNLITSLISYQF</sequence>
<dbReference type="Proteomes" id="UP001163726">
    <property type="component" value="Chromosome"/>
</dbReference>
<dbReference type="Gene3D" id="1.25.40.10">
    <property type="entry name" value="Tetratricopeptide repeat domain"/>
    <property type="match status" value="1"/>
</dbReference>
<accession>A0ABY7AMX7</accession>
<keyword evidence="3" id="KW-1185">Reference proteome</keyword>
<dbReference type="InterPro" id="IPR011990">
    <property type="entry name" value="TPR-like_helical_dom_sf"/>
</dbReference>
<dbReference type="SUPFAM" id="SSF48452">
    <property type="entry name" value="TPR-like"/>
    <property type="match status" value="1"/>
</dbReference>
<evidence type="ECO:0000313" key="3">
    <source>
        <dbReference type="Proteomes" id="UP001163726"/>
    </source>
</evidence>
<protein>
    <submittedName>
        <fullName evidence="2">CDC27 family protein</fullName>
    </submittedName>
</protein>
<reference evidence="2" key="1">
    <citation type="submission" date="2022-10" db="EMBL/GenBank/DDBJ databases">
        <title>Catenovulum adriacola sp. nov. isolated in the Harbour of Susak.</title>
        <authorList>
            <person name="Schoch T."/>
            <person name="Reich S.J."/>
            <person name="Stoeferle S."/>
            <person name="Flaiz M."/>
            <person name="Kazda M."/>
            <person name="Riedel C.U."/>
            <person name="Duerre P."/>
        </authorList>
    </citation>
    <scope>NUCLEOTIDE SEQUENCE</scope>
    <source>
        <strain evidence="2">TS8</strain>
    </source>
</reference>
<keyword evidence="1" id="KW-0732">Signal</keyword>
<dbReference type="SUPFAM" id="SSF56935">
    <property type="entry name" value="Porins"/>
    <property type="match status" value="1"/>
</dbReference>
<evidence type="ECO:0000256" key="1">
    <source>
        <dbReference type="SAM" id="SignalP"/>
    </source>
</evidence>
<evidence type="ECO:0000313" key="2">
    <source>
        <dbReference type="EMBL" id="WAJ70006.1"/>
    </source>
</evidence>
<name>A0ABY7AMX7_9ALTE</name>
<feature type="signal peptide" evidence="1">
    <location>
        <begin position="1"/>
        <end position="28"/>
    </location>
</feature>
<feature type="chain" id="PRO_5045504766" evidence="1">
    <location>
        <begin position="29"/>
        <end position="452"/>
    </location>
</feature>
<proteinExistence type="predicted"/>
<dbReference type="RefSeq" id="WP_268074305.1">
    <property type="nucleotide sequence ID" value="NZ_CP109965.1"/>
</dbReference>
<dbReference type="EMBL" id="CP109965">
    <property type="protein sequence ID" value="WAJ70006.1"/>
    <property type="molecule type" value="Genomic_DNA"/>
</dbReference>
<organism evidence="2 3">
    <name type="scientific">Catenovulum adriaticum</name>
    <dbReference type="NCBI Taxonomy" id="2984846"/>
    <lineage>
        <taxon>Bacteria</taxon>
        <taxon>Pseudomonadati</taxon>
        <taxon>Pseudomonadota</taxon>
        <taxon>Gammaproteobacteria</taxon>
        <taxon>Alteromonadales</taxon>
        <taxon>Alteromonadaceae</taxon>
        <taxon>Catenovulum</taxon>
    </lineage>
</organism>
<gene>
    <name evidence="2" type="ORF">OLW01_12795</name>
</gene>